<dbReference type="InterPro" id="IPR037523">
    <property type="entry name" value="VOC_core"/>
</dbReference>
<dbReference type="KEGG" id="bliq:INP51_05010"/>
<dbReference type="PROSITE" id="PS51819">
    <property type="entry name" value="VOC"/>
    <property type="match status" value="1"/>
</dbReference>
<dbReference type="InterPro" id="IPR004360">
    <property type="entry name" value="Glyas_Fos-R_dOase_dom"/>
</dbReference>
<feature type="domain" description="VOC" evidence="1">
    <location>
        <begin position="9"/>
        <end position="128"/>
    </location>
</feature>
<sequence>MRGEQRMLQQSHAVLPSPNVERTADYYANVLGFKVEKYLHSKEAHICLYRDNTEIILTKANTLKVFPNRALYGYGYDLYIIADTQEDLQKEFLSKGAKIVRTLQETDYNNKEFVLEDIDGRWIGFGKKQ</sequence>
<evidence type="ECO:0000313" key="2">
    <source>
        <dbReference type="EMBL" id="QOV20932.1"/>
    </source>
</evidence>
<accession>A0A7M2RNI3</accession>
<protein>
    <submittedName>
        <fullName evidence="2">VOC family protein</fullName>
    </submittedName>
</protein>
<proteinExistence type="predicted"/>
<evidence type="ECO:0000313" key="3">
    <source>
        <dbReference type="Proteomes" id="UP000593601"/>
    </source>
</evidence>
<evidence type="ECO:0000259" key="1">
    <source>
        <dbReference type="PROSITE" id="PS51819"/>
    </source>
</evidence>
<dbReference type="SUPFAM" id="SSF54593">
    <property type="entry name" value="Glyoxalase/Bleomycin resistance protein/Dihydroxybiphenyl dioxygenase"/>
    <property type="match status" value="1"/>
</dbReference>
<dbReference type="InterPro" id="IPR029068">
    <property type="entry name" value="Glyas_Bleomycin-R_OHBP_Dase"/>
</dbReference>
<dbReference type="AlphaFoldDB" id="A0A7M2RNI3"/>
<dbReference type="EMBL" id="CP063304">
    <property type="protein sequence ID" value="QOV20932.1"/>
    <property type="molecule type" value="Genomic_DNA"/>
</dbReference>
<dbReference type="Proteomes" id="UP000593601">
    <property type="component" value="Chromosome"/>
</dbReference>
<dbReference type="Gene3D" id="3.10.180.10">
    <property type="entry name" value="2,3-Dihydroxybiphenyl 1,2-Dioxygenase, domain 1"/>
    <property type="match status" value="1"/>
</dbReference>
<gene>
    <name evidence="2" type="ORF">INP51_05010</name>
</gene>
<organism evidence="2 3">
    <name type="scientific">Blautia liquoris</name>
    <dbReference type="NCBI Taxonomy" id="2779518"/>
    <lineage>
        <taxon>Bacteria</taxon>
        <taxon>Bacillati</taxon>
        <taxon>Bacillota</taxon>
        <taxon>Clostridia</taxon>
        <taxon>Lachnospirales</taxon>
        <taxon>Lachnospiraceae</taxon>
        <taxon>Blautia</taxon>
    </lineage>
</organism>
<dbReference type="Pfam" id="PF00903">
    <property type="entry name" value="Glyoxalase"/>
    <property type="match status" value="1"/>
</dbReference>
<keyword evidence="3" id="KW-1185">Reference proteome</keyword>
<name>A0A7M2RNI3_9FIRM</name>
<reference evidence="2 3" key="1">
    <citation type="submission" date="2020-10" db="EMBL/GenBank/DDBJ databases">
        <title>Blautia liquoris sp.nov., isolated from the mud in a fermentation cellar used for the production of Chinese strong-flavoured liquor.</title>
        <authorList>
            <person name="Lu L."/>
        </authorList>
    </citation>
    <scope>NUCLEOTIDE SEQUENCE [LARGE SCALE GENOMIC DNA]</scope>
    <source>
        <strain evidence="2 3">LZLJ-3</strain>
    </source>
</reference>